<evidence type="ECO:0000313" key="3">
    <source>
        <dbReference type="Proteomes" id="UP001295444"/>
    </source>
</evidence>
<dbReference type="EMBL" id="OW240918">
    <property type="protein sequence ID" value="CAH2305526.1"/>
    <property type="molecule type" value="Genomic_DNA"/>
</dbReference>
<reference evidence="2" key="1">
    <citation type="submission" date="2022-03" db="EMBL/GenBank/DDBJ databases">
        <authorList>
            <person name="Alioto T."/>
            <person name="Alioto T."/>
            <person name="Gomez Garrido J."/>
        </authorList>
    </citation>
    <scope>NUCLEOTIDE SEQUENCE</scope>
</reference>
<dbReference type="AlphaFoldDB" id="A0AAD1SQ86"/>
<feature type="compositionally biased region" description="Basic residues" evidence="1">
    <location>
        <begin position="104"/>
        <end position="113"/>
    </location>
</feature>
<protein>
    <submittedName>
        <fullName evidence="2">Uncharacterized protein</fullName>
    </submittedName>
</protein>
<proteinExistence type="predicted"/>
<feature type="region of interest" description="Disordered" evidence="1">
    <location>
        <begin position="96"/>
        <end position="121"/>
    </location>
</feature>
<dbReference type="Proteomes" id="UP001295444">
    <property type="component" value="Chromosome 07"/>
</dbReference>
<keyword evidence="3" id="KW-1185">Reference proteome</keyword>
<gene>
    <name evidence="2" type="ORF">PECUL_23A018699</name>
</gene>
<sequence>MYENRTSRVLIRTSGTLYIRFWRLNRRVTSYLTSPPIRACSERANSPLANCACAAPTRKQPPSRRHPCCSRNPGAGLGARKDIACTRNWRAREANVPVNERARAKTAHMRPRSYRTPGRLM</sequence>
<evidence type="ECO:0000313" key="2">
    <source>
        <dbReference type="EMBL" id="CAH2305526.1"/>
    </source>
</evidence>
<organism evidence="2 3">
    <name type="scientific">Pelobates cultripes</name>
    <name type="common">Western spadefoot toad</name>
    <dbReference type="NCBI Taxonomy" id="61616"/>
    <lineage>
        <taxon>Eukaryota</taxon>
        <taxon>Metazoa</taxon>
        <taxon>Chordata</taxon>
        <taxon>Craniata</taxon>
        <taxon>Vertebrata</taxon>
        <taxon>Euteleostomi</taxon>
        <taxon>Amphibia</taxon>
        <taxon>Batrachia</taxon>
        <taxon>Anura</taxon>
        <taxon>Pelobatoidea</taxon>
        <taxon>Pelobatidae</taxon>
        <taxon>Pelobates</taxon>
    </lineage>
</organism>
<name>A0AAD1SQ86_PELCU</name>
<evidence type="ECO:0000256" key="1">
    <source>
        <dbReference type="SAM" id="MobiDB-lite"/>
    </source>
</evidence>
<accession>A0AAD1SQ86</accession>